<dbReference type="InterPro" id="IPR056918">
    <property type="entry name" value="8xMP"/>
</dbReference>
<evidence type="ECO:0000313" key="2">
    <source>
        <dbReference type="EMBL" id="MDU0354691.1"/>
    </source>
</evidence>
<name>A0ABU3SXE7_9ALTE</name>
<proteinExistence type="predicted"/>
<keyword evidence="1" id="KW-0472">Membrane</keyword>
<keyword evidence="1" id="KW-1133">Transmembrane helix</keyword>
<evidence type="ECO:0000313" key="3">
    <source>
        <dbReference type="Proteomes" id="UP001247805"/>
    </source>
</evidence>
<organism evidence="2 3">
    <name type="scientific">Paraglaciecola aquimarina</name>
    <dbReference type="NCBI Taxonomy" id="1235557"/>
    <lineage>
        <taxon>Bacteria</taxon>
        <taxon>Pseudomonadati</taxon>
        <taxon>Pseudomonadota</taxon>
        <taxon>Gammaproteobacteria</taxon>
        <taxon>Alteromonadales</taxon>
        <taxon>Alteromonadaceae</taxon>
        <taxon>Paraglaciecola</taxon>
    </lineage>
</organism>
<gene>
    <name evidence="2" type="ORF">RS130_12870</name>
</gene>
<accession>A0ABU3SXE7</accession>
<comment type="caution">
    <text evidence="2">The sequence shown here is derived from an EMBL/GenBank/DDBJ whole genome shotgun (WGS) entry which is preliminary data.</text>
</comment>
<feature type="transmembrane region" description="Helical" evidence="1">
    <location>
        <begin position="74"/>
        <end position="91"/>
    </location>
</feature>
<dbReference type="Pfam" id="PF24838">
    <property type="entry name" value="8xMP"/>
    <property type="match status" value="1"/>
</dbReference>
<dbReference type="EMBL" id="JAWDIO010000002">
    <property type="protein sequence ID" value="MDU0354691.1"/>
    <property type="molecule type" value="Genomic_DNA"/>
</dbReference>
<keyword evidence="3" id="KW-1185">Reference proteome</keyword>
<protein>
    <recommendedName>
        <fullName evidence="4">Small integral membrane protein</fullName>
    </recommendedName>
</protein>
<evidence type="ECO:0008006" key="4">
    <source>
        <dbReference type="Google" id="ProtNLM"/>
    </source>
</evidence>
<keyword evidence="1" id="KW-0812">Transmembrane</keyword>
<dbReference type="Proteomes" id="UP001247805">
    <property type="component" value="Unassembled WGS sequence"/>
</dbReference>
<sequence length="169" mass="19629">MAENKLGQTLFNQDFLGDSKLYQASVLEQYKLFIASAENISNRRQTANAFFVTINTALVSFHSYFSSMQTSIEFKFWLVSITGIIISYMWFRLVTSYKDLNSAKFAVIQEIEAKLPLNPYKAEWERLKSTNAAKPYRPFTQIEAWLPWVFIFIHLAVLSMSFYGKLFAQ</sequence>
<feature type="transmembrane region" description="Helical" evidence="1">
    <location>
        <begin position="145"/>
        <end position="164"/>
    </location>
</feature>
<dbReference type="RefSeq" id="WP_316026275.1">
    <property type="nucleotide sequence ID" value="NZ_JAWDIO010000002.1"/>
</dbReference>
<evidence type="ECO:0000256" key="1">
    <source>
        <dbReference type="SAM" id="Phobius"/>
    </source>
</evidence>
<reference evidence="2 3" key="1">
    <citation type="submission" date="2023-10" db="EMBL/GenBank/DDBJ databases">
        <title>Glaciecola aquimarina strain GGW-M5 nov., isolated from a coastal seawater.</title>
        <authorList>
            <person name="Bayburt H."/>
            <person name="Kim J.M."/>
            <person name="Choi B.J."/>
            <person name="Jeon C.O."/>
        </authorList>
    </citation>
    <scope>NUCLEOTIDE SEQUENCE [LARGE SCALE GENOMIC DNA]</scope>
    <source>
        <strain evidence="2 3">KCTC 32108</strain>
    </source>
</reference>